<protein>
    <submittedName>
        <fullName evidence="4">Glycosyl hydrolase</fullName>
    </submittedName>
</protein>
<gene>
    <name evidence="4" type="ORF">FYC51_10275</name>
</gene>
<proteinExistence type="inferred from homology"/>
<dbReference type="Pfam" id="PF01915">
    <property type="entry name" value="Glyco_hydro_3_C"/>
    <property type="match status" value="1"/>
</dbReference>
<evidence type="ECO:0000256" key="2">
    <source>
        <dbReference type="ARBA" id="ARBA00022801"/>
    </source>
</evidence>
<evidence type="ECO:0000259" key="3">
    <source>
        <dbReference type="SMART" id="SM01217"/>
    </source>
</evidence>
<reference evidence="4 5" key="1">
    <citation type="submission" date="2019-08" db="EMBL/GenBank/DDBJ databases">
        <authorList>
            <person name="Hu J."/>
        </authorList>
    </citation>
    <scope>NUCLEOTIDE SEQUENCE [LARGE SCALE GENOMIC DNA]</scope>
    <source>
        <strain evidence="4 5">NEAU-184</strain>
    </source>
</reference>
<dbReference type="SUPFAM" id="SSF51445">
    <property type="entry name" value="(Trans)glycosidases"/>
    <property type="match status" value="1"/>
</dbReference>
<organism evidence="4 5">
    <name type="scientific">Agromyces mariniharenae</name>
    <dbReference type="NCBI Taxonomy" id="2604423"/>
    <lineage>
        <taxon>Bacteria</taxon>
        <taxon>Bacillati</taxon>
        <taxon>Actinomycetota</taxon>
        <taxon>Actinomycetes</taxon>
        <taxon>Micrococcales</taxon>
        <taxon>Microbacteriaceae</taxon>
        <taxon>Agromyces</taxon>
    </lineage>
</organism>
<dbReference type="SMART" id="SM01217">
    <property type="entry name" value="Fn3_like"/>
    <property type="match status" value="1"/>
</dbReference>
<dbReference type="InterPro" id="IPR013783">
    <property type="entry name" value="Ig-like_fold"/>
</dbReference>
<dbReference type="PRINTS" id="PR00133">
    <property type="entry name" value="GLHYDRLASE3"/>
</dbReference>
<dbReference type="Gene3D" id="2.60.40.10">
    <property type="entry name" value="Immunoglobulins"/>
    <property type="match status" value="1"/>
</dbReference>
<dbReference type="InterPro" id="IPR026891">
    <property type="entry name" value="Fn3-like"/>
</dbReference>
<comment type="caution">
    <text evidence="4">The sequence shown here is derived from an EMBL/GenBank/DDBJ whole genome shotgun (WGS) entry which is preliminary data.</text>
</comment>
<dbReference type="PANTHER" id="PTHR42715:SF10">
    <property type="entry name" value="BETA-GLUCOSIDASE"/>
    <property type="match status" value="1"/>
</dbReference>
<dbReference type="GO" id="GO:0009251">
    <property type="term" value="P:glucan catabolic process"/>
    <property type="evidence" value="ECO:0007669"/>
    <property type="project" value="TreeGrafter"/>
</dbReference>
<dbReference type="InterPro" id="IPR001764">
    <property type="entry name" value="Glyco_hydro_3_N"/>
</dbReference>
<evidence type="ECO:0000313" key="4">
    <source>
        <dbReference type="EMBL" id="TYL53983.1"/>
    </source>
</evidence>
<dbReference type="RefSeq" id="WP_148733447.1">
    <property type="nucleotide sequence ID" value="NZ_VSSB01000001.1"/>
</dbReference>
<evidence type="ECO:0000256" key="1">
    <source>
        <dbReference type="ARBA" id="ARBA00005336"/>
    </source>
</evidence>
<comment type="similarity">
    <text evidence="1">Belongs to the glycosyl hydrolase 3 family.</text>
</comment>
<sequence length="765" mass="80958">MDSITARPARGRWRRLTAVAIGVTIAAGGVVATTAAPATAEDCSAYPWMDTSKSADQRAHALLDASTQHQMYRWLVEQPANDPQRTTWTGGVVYPVQVPCTPAVIYANGPDGVYTKAGTTAWPGPIAVASTWNLALGEEKAVAHASESFDSRSAVVLGPGIASGRTPLSGRGSEYFGEDPLLSGLMAAANVKGLEHGNPDKPVVANLKHYVANEQEVDRQTSSSNMDERTLRQVYDLPYEIAITESDPGSVMCSYNQVNGVYACENPILTTSLGEQAGFDGYVMSDFGSVHSTAASLDAGLDQELNRPIWYTPVRLDAALAAGEITQAQIEQAAFDVVHTYIEKGLFDHLVPATAIPNVSTPAHKALAREIAEQSTVLLKNDGVLPLGEDAPTVAVIGQTASATPTAGVSAKTGCAWYLVFARSTALNCDAISDPLTGITQRVQQAGGQVLYANGADTAQAAAVAAQADVAIVFGHYTMGETTDLADLHLDANGDALIAAVAAASDRTVAVLNAGSAVEMPWLGDVDAVLHAWHSGEQFGPALAALLWGDVNPSAKLPMTFPKSVADTPTAGSTAQYPGVFSDGSTTRPAGSNEIRQVSYAEGLEVGYKWYDEQDIDPLFEFGYGLSYTSFEYSDLKVQVDRERRTNERAVATVSFTVTNTGDRDGTEIPQVYLTLPDAAGEPGKRLVSFDRVELAAGESTRVELVVDSAASNQPFSIWDVDADQWVSPKGRYEISVGSSSRDIRLSDTLQLNITMPAASANGRG</sequence>
<dbReference type="AlphaFoldDB" id="A0A5S4V7X9"/>
<accession>A0A5S4V7X9</accession>
<feature type="domain" description="Fibronectin type III-like" evidence="3">
    <location>
        <begin position="668"/>
        <end position="741"/>
    </location>
</feature>
<dbReference type="Pfam" id="PF00933">
    <property type="entry name" value="Glyco_hydro_3"/>
    <property type="match status" value="1"/>
</dbReference>
<dbReference type="Proteomes" id="UP000325243">
    <property type="component" value="Unassembled WGS sequence"/>
</dbReference>
<dbReference type="InterPro" id="IPR017853">
    <property type="entry name" value="GH"/>
</dbReference>
<dbReference type="Pfam" id="PF14310">
    <property type="entry name" value="Fn3-like"/>
    <property type="match status" value="1"/>
</dbReference>
<dbReference type="Gene3D" id="3.40.50.1700">
    <property type="entry name" value="Glycoside hydrolase family 3 C-terminal domain"/>
    <property type="match status" value="1"/>
</dbReference>
<keyword evidence="2 4" id="KW-0378">Hydrolase</keyword>
<dbReference type="SUPFAM" id="SSF52279">
    <property type="entry name" value="Beta-D-glucan exohydrolase, C-terminal domain"/>
    <property type="match status" value="1"/>
</dbReference>
<dbReference type="GO" id="GO:0008422">
    <property type="term" value="F:beta-glucosidase activity"/>
    <property type="evidence" value="ECO:0007669"/>
    <property type="project" value="TreeGrafter"/>
</dbReference>
<dbReference type="InterPro" id="IPR002772">
    <property type="entry name" value="Glyco_hydro_3_C"/>
</dbReference>
<dbReference type="InterPro" id="IPR050288">
    <property type="entry name" value="Cellulose_deg_GH3"/>
</dbReference>
<dbReference type="EMBL" id="VSSB01000001">
    <property type="protein sequence ID" value="TYL53983.1"/>
    <property type="molecule type" value="Genomic_DNA"/>
</dbReference>
<dbReference type="PANTHER" id="PTHR42715">
    <property type="entry name" value="BETA-GLUCOSIDASE"/>
    <property type="match status" value="1"/>
</dbReference>
<evidence type="ECO:0000313" key="5">
    <source>
        <dbReference type="Proteomes" id="UP000325243"/>
    </source>
</evidence>
<name>A0A5S4V7X9_9MICO</name>
<dbReference type="InterPro" id="IPR036881">
    <property type="entry name" value="Glyco_hydro_3_C_sf"/>
</dbReference>
<dbReference type="Gene3D" id="3.20.20.300">
    <property type="entry name" value="Glycoside hydrolase, family 3, N-terminal domain"/>
    <property type="match status" value="1"/>
</dbReference>
<dbReference type="InterPro" id="IPR036962">
    <property type="entry name" value="Glyco_hydro_3_N_sf"/>
</dbReference>
<keyword evidence="5" id="KW-1185">Reference proteome</keyword>